<evidence type="ECO:0000256" key="13">
    <source>
        <dbReference type="ARBA" id="ARBA00023242"/>
    </source>
</evidence>
<evidence type="ECO:0000256" key="10">
    <source>
        <dbReference type="ARBA" id="ARBA00022946"/>
    </source>
</evidence>
<evidence type="ECO:0000256" key="1">
    <source>
        <dbReference type="ARBA" id="ARBA00000436"/>
    </source>
</evidence>
<dbReference type="GO" id="GO:0006508">
    <property type="term" value="P:proteolysis"/>
    <property type="evidence" value="ECO:0007669"/>
    <property type="project" value="UniProtKB-KW"/>
</dbReference>
<evidence type="ECO:0000256" key="16">
    <source>
        <dbReference type="SAM" id="MobiDB-lite"/>
    </source>
</evidence>
<comment type="subcellular location">
    <subcellularLocation>
        <location evidence="3">Mitochondrion matrix</location>
    </subcellularLocation>
    <subcellularLocation>
        <location evidence="2">Nucleus</location>
    </subcellularLocation>
</comment>
<dbReference type="InterPro" id="IPR040240">
    <property type="entry name" value="TAF1"/>
</dbReference>
<dbReference type="InterPro" id="IPR036034">
    <property type="entry name" value="PDZ_sf"/>
</dbReference>
<evidence type="ECO:0000313" key="19">
    <source>
        <dbReference type="Proteomes" id="UP000010422"/>
    </source>
</evidence>
<dbReference type="Gene3D" id="2.30.42.10">
    <property type="match status" value="2"/>
</dbReference>
<feature type="region of interest" description="Disordered" evidence="16">
    <location>
        <begin position="1"/>
        <end position="20"/>
    </location>
</feature>
<comment type="cofactor">
    <cofactor evidence="14">
        <name>Zn(2+)</name>
        <dbReference type="ChEBI" id="CHEBI:29105"/>
    </cofactor>
    <text evidence="14">Binds 1 zinc ion.</text>
</comment>
<gene>
    <name evidence="18" type="ORF">PNEJI1_001190</name>
</gene>
<evidence type="ECO:0000256" key="7">
    <source>
        <dbReference type="ARBA" id="ARBA00022723"/>
    </source>
</evidence>
<sequence>MRNEWETEFEEELEGLKSTESDVGWMDDVDLLDNELPDEIPGDSIPLMDEKGPLDSVDDGDELASILKEGLVQPSSGMEGVQVPMQLLGFGWSMPMMSQERGRERISRECILKEYFPGFRENEVLKFCELFVTKKAYLIPVKHRVGRTCFPKWVGLDVEQDDAQAFGTFGRLIHPRWDDEVVYTMPFSEENEEMNVDKDALDVLHGSGSNEMNHDLHLICFDWYRRVFSDEFSPSKNVSFVRPNSKIKFMGEGFFSQFYIDDRIFNGNIELVPSVQLNFNDPFLLLDIQKVDSNYFKHIVNDRSLLYNDLSRKYNISNDEVYDQLRQNQQARVRQTLGHLSIEHGLVADRLQSPYYKTRLSKTECRLFHRPVITFKINHEIKFDRIGSRKKKDRIKDPKILLSTTKGVTLSDNSTYVLMEYSEEYPSVISNPGMGSRVVVFYRKKSDDDCTRPKMTIGETHILEPQDRSPFWNFGTVDPGETVLTLYNKMIRAPIFAHEPENTDFLVLRNTCSQGSRYYLRNIKYLYVIGQTLPVIDVPGPHSRKITMISKNRLKMICFRLLRREESGKILIKQMAHHFPDQNEMQLRQRLKEFMDFQRKGDDQGYWRLKSSEVLPPEVVIRSMVSPETVCLIESMQVGLQNLEDAGYGRAVEDENMDETCLSIDQQLVPWILTRNFINATQGKAMLKLHGEGDPTGCGQGFSFIRTSMKGGFKSLDETIDDKADGDKSKTNHGYNIAKQSKAYGDEIARIWRSQRIGLSMAGNAAMTDLEFEDSQKDFTNDNKVDSGWDVSTPQSTDLIENDDYFSMNSQIGTNQTNKVLRIQRLTRNSFGQLQRKVEIVHNINVIRAYIRHRQLIDDQTTMMEKIGPTDDEDANRRRKKLLEEQLARLRHNRERRQARKAAKAAQKAETSALYEISLPNSKKNAVGTSRRCGSCGQVGHMKTWRGCPIFMMWSSLKQQLSAALRSYNEQENRTHGFHVLWVEDGSVAEKVGIESYYDFICEVDGVELNEDLEWLRSYFTCASRPFQIALWSLKGQDIRYVSLTPCKRFGLSLRWCAINTIQKVVWHVLSIENGSPAQIAGLQPYDDYIIGTPKYLLHGESELELLVEKFMNLPLELYVYNHHHQITRLVTLIPNRKWGGSGALGCGLGYGYLHQFPRISRERSLYIPVENDVYSCSEECDERGIPLTETEKMLGEMSFIATSTPQSKTKVWRQRQSSRICDETVLALMKEGEVKSEQIAQNEHNVYNAQALLQTEKNSEIADLEQSGVSQSGEQDIIFSTLQGSIVIARFKSNCFLEGHFKKKLVASFSVFSGHTSELQTVFDTVDLARLIERPSLMQYKAGLFRNTGVLEPNDLISLSHNTLINVKRLSDNIALRQVENVEEARRIIKDLDRLSDRLCGVIDLSELLRTVHPDKRFVSAAEEAYHYMYDFMNTLNTHTGLYKVLKQIFEKDWIVKELTEEEKVVAKGFYHDFEKSGINLSSEKRKRFVAISSKIARLGRQFFNQCNLKHDYIDIPSYLLGDISSEVLSTLQRGEGSNLKFPTSGWIYQMGMTLISDENIRKRLYIAGQESKKSRILNLEDLLRARAELAQLIGMESYAELTLLDKMTKNQISVFEFLKCLAKNNMPIAKKELECLLMSKRKHLSSYNISVLNAWDKDFYINLEKHRSSLFEKDSIMSYLSVGVVIQGLSALFTKLYGVRFVHSEVYPGEIWHPSVRKLDVFSDENHIGVIYCDLFSRAGKQNGAAHYTVRCSRRIDDDILIQGESSHEYYNNPVLKSSGKLYQLPIIVLVCDFGQVSEKGPVLLSFFELETLFHEMGHALHWRTDFHNVSGTRCATDFVELPSVLMEHFASDISITPSFARHAVNNSSLSPQYFSDYVKNHSMMQAVETHFQIIMALLDQQYHTSAPLDKGFNSSRVLYFLQDKWGLFPSVPGTSWQTQFTHLFGYGATYYSYLFDRVIAAKVWKEIFAKNPTSRAAGEKYYKEVLRWGGSRNPWHCLASLLNDETLANGGPEAMRTV</sequence>
<dbReference type="InterPro" id="IPR024079">
    <property type="entry name" value="MetalloPept_cat_dom_sf"/>
</dbReference>
<dbReference type="GO" id="GO:0046872">
    <property type="term" value="F:metal ion binding"/>
    <property type="evidence" value="ECO:0007669"/>
    <property type="project" value="UniProtKB-UniRule"/>
</dbReference>
<evidence type="ECO:0000256" key="11">
    <source>
        <dbReference type="ARBA" id="ARBA00023049"/>
    </source>
</evidence>
<keyword evidence="8 14" id="KW-0378">Hydrolase</keyword>
<keyword evidence="7 14" id="KW-0479">Metal-binding</keyword>
<evidence type="ECO:0000256" key="4">
    <source>
        <dbReference type="ARBA" id="ARBA00012441"/>
    </source>
</evidence>
<dbReference type="PANTHER" id="PTHR13900">
    <property type="entry name" value="TRANSCRIPTION INITIATION FACTOR TFIID"/>
    <property type="match status" value="1"/>
</dbReference>
<keyword evidence="9 14" id="KW-0862">Zinc</keyword>
<dbReference type="SUPFAM" id="SSF55486">
    <property type="entry name" value="Metalloproteases ('zincins'), catalytic domain"/>
    <property type="match status" value="1"/>
</dbReference>
<dbReference type="GO" id="GO:0005759">
    <property type="term" value="C:mitochondrial matrix"/>
    <property type="evidence" value="ECO:0007669"/>
    <property type="project" value="UniProtKB-SubCell"/>
</dbReference>
<dbReference type="GO" id="GO:0017025">
    <property type="term" value="F:TBP-class protein binding"/>
    <property type="evidence" value="ECO:0007669"/>
    <property type="project" value="InterPro"/>
</dbReference>
<evidence type="ECO:0000256" key="9">
    <source>
        <dbReference type="ARBA" id="ARBA00022833"/>
    </source>
</evidence>
<keyword evidence="13" id="KW-0539">Nucleus</keyword>
<name>L0PCU9_PNEJI</name>
<evidence type="ECO:0000259" key="17">
    <source>
        <dbReference type="PROSITE" id="PS51865"/>
    </source>
</evidence>
<dbReference type="InterPro" id="IPR022591">
    <property type="entry name" value="TAF1_HAT_dom"/>
</dbReference>
<feature type="compositionally biased region" description="Acidic residues" evidence="16">
    <location>
        <begin position="1"/>
        <end position="13"/>
    </location>
</feature>
<dbReference type="Gene3D" id="1.10.1370.10">
    <property type="entry name" value="Neurolysin, domain 3"/>
    <property type="match status" value="1"/>
</dbReference>
<reference evidence="18 19" key="1">
    <citation type="journal article" date="2012" name="MBio">
        <title>De novo assembly of the Pneumocystis jirovecii genome from a single bronchoalveolar lavage fluid specimen from a patient.</title>
        <authorList>
            <person name="Cisse O.H."/>
            <person name="Pagni M."/>
            <person name="Hauser P.M."/>
        </authorList>
    </citation>
    <scope>NUCLEOTIDE SEQUENCE [LARGE SCALE GENOMIC DNA]</scope>
    <source>
        <strain evidence="18 19">SE8</strain>
    </source>
</reference>
<dbReference type="InterPro" id="IPR024077">
    <property type="entry name" value="Neurolysin/TOP_dom2"/>
</dbReference>
<proteinExistence type="inferred from homology"/>
<keyword evidence="10" id="KW-0809">Transit peptide</keyword>
<dbReference type="EMBL" id="CAKM01000231">
    <property type="protein sequence ID" value="CCJ30057.1"/>
    <property type="molecule type" value="Genomic_DNA"/>
</dbReference>
<dbReference type="GO" id="GO:0005669">
    <property type="term" value="C:transcription factor TFIID complex"/>
    <property type="evidence" value="ECO:0007669"/>
    <property type="project" value="InterPro"/>
</dbReference>
<comment type="similarity">
    <text evidence="14">Belongs to the peptidase M3 family.</text>
</comment>
<protein>
    <recommendedName>
        <fullName evidence="5">Mitochondrial intermediate peptidase</fullName>
        <ecNumber evidence="4">3.4.24.59</ecNumber>
    </recommendedName>
</protein>
<dbReference type="Pfam" id="PF01432">
    <property type="entry name" value="Peptidase_M3"/>
    <property type="match status" value="1"/>
</dbReference>
<dbReference type="Pfam" id="PF04495">
    <property type="entry name" value="GRASP55_65"/>
    <property type="match status" value="1"/>
</dbReference>
<dbReference type="GO" id="GO:0051123">
    <property type="term" value="P:RNA polymerase II preinitiation complex assembly"/>
    <property type="evidence" value="ECO:0007669"/>
    <property type="project" value="TreeGrafter"/>
</dbReference>
<dbReference type="InParanoid" id="L0PCU9"/>
<comment type="caution">
    <text evidence="18">The sequence shown here is derived from an EMBL/GenBank/DDBJ whole genome shotgun (WGS) entry which is preliminary data.</text>
</comment>
<evidence type="ECO:0000256" key="3">
    <source>
        <dbReference type="ARBA" id="ARBA00004305"/>
    </source>
</evidence>
<organism evidence="19">
    <name type="scientific">Pneumocystis jirovecii</name>
    <name type="common">Human pneumocystis pneumonia agent</name>
    <dbReference type="NCBI Taxonomy" id="42068"/>
    <lineage>
        <taxon>Eukaryota</taxon>
        <taxon>Fungi</taxon>
        <taxon>Dikarya</taxon>
        <taxon>Ascomycota</taxon>
        <taxon>Taphrinomycotina</taxon>
        <taxon>Pneumocystomycetes</taxon>
        <taxon>Pneumocystaceae</taxon>
        <taxon>Pneumocystis</taxon>
    </lineage>
</organism>
<evidence type="ECO:0000256" key="6">
    <source>
        <dbReference type="ARBA" id="ARBA00022670"/>
    </source>
</evidence>
<feature type="coiled-coil region" evidence="15">
    <location>
        <begin position="873"/>
        <end position="900"/>
    </location>
</feature>
<dbReference type="GO" id="GO:0016251">
    <property type="term" value="F:RNA polymerase II general transcription initiation factor activity"/>
    <property type="evidence" value="ECO:0007669"/>
    <property type="project" value="InterPro"/>
</dbReference>
<evidence type="ECO:0000256" key="14">
    <source>
        <dbReference type="RuleBase" id="RU003435"/>
    </source>
</evidence>
<evidence type="ECO:0000256" key="2">
    <source>
        <dbReference type="ARBA" id="ARBA00004123"/>
    </source>
</evidence>
<dbReference type="Gene3D" id="3.40.390.10">
    <property type="entry name" value="Collagenase (Catalytic Domain)"/>
    <property type="match status" value="1"/>
</dbReference>
<dbReference type="GO" id="GO:0004222">
    <property type="term" value="F:metalloendopeptidase activity"/>
    <property type="evidence" value="ECO:0007669"/>
    <property type="project" value="UniProtKB-EC"/>
</dbReference>
<dbReference type="GO" id="GO:0004402">
    <property type="term" value="F:histone acetyltransferase activity"/>
    <property type="evidence" value="ECO:0007669"/>
    <property type="project" value="InterPro"/>
</dbReference>
<dbReference type="InterPro" id="IPR001567">
    <property type="entry name" value="Pept_M3A_M3B_dom"/>
</dbReference>
<dbReference type="PANTHER" id="PTHR13900:SF0">
    <property type="entry name" value="TRANSCRIPTION INITIATION FACTOR TFIID SUBUNIT 1"/>
    <property type="match status" value="1"/>
</dbReference>
<evidence type="ECO:0000313" key="18">
    <source>
        <dbReference type="EMBL" id="CCJ30057.1"/>
    </source>
</evidence>
<dbReference type="EC" id="3.4.24.59" evidence="4"/>
<evidence type="ECO:0000256" key="5">
    <source>
        <dbReference type="ARBA" id="ARBA00018046"/>
    </source>
</evidence>
<feature type="domain" description="PDZ GRASP-type" evidence="17">
    <location>
        <begin position="1065"/>
        <end position="1154"/>
    </location>
</feature>
<keyword evidence="12" id="KW-0496">Mitochondrion</keyword>
<keyword evidence="6 14" id="KW-0645">Protease</keyword>
<accession>L0PCU9</accession>
<keyword evidence="11 14" id="KW-0482">Metalloprotease</keyword>
<feature type="non-terminal residue" evidence="18">
    <location>
        <position position="2021"/>
    </location>
</feature>
<dbReference type="Proteomes" id="UP000010422">
    <property type="component" value="Unassembled WGS sequence"/>
</dbReference>
<evidence type="ECO:0000256" key="12">
    <source>
        <dbReference type="ARBA" id="ARBA00023128"/>
    </source>
</evidence>
<comment type="catalytic activity">
    <reaction evidence="1">
        <text>Release of an N-terminal octapeptide as second stage of processing of some proteins imported into the mitochondrion.</text>
        <dbReference type="EC" id="3.4.24.59"/>
    </reaction>
</comment>
<keyword evidence="15" id="KW-0175">Coiled coil</keyword>
<dbReference type="InterPro" id="IPR024958">
    <property type="entry name" value="GRASP_PDZ"/>
</dbReference>
<evidence type="ECO:0000256" key="8">
    <source>
        <dbReference type="ARBA" id="ARBA00022801"/>
    </source>
</evidence>
<dbReference type="CDD" id="cd06457">
    <property type="entry name" value="M3A_MIP"/>
    <property type="match status" value="1"/>
</dbReference>
<dbReference type="STRING" id="1209962.L0PCU9"/>
<feature type="domain" description="PDZ GRASP-type" evidence="17">
    <location>
        <begin position="976"/>
        <end position="1059"/>
    </location>
</feature>
<evidence type="ECO:0000256" key="15">
    <source>
        <dbReference type="SAM" id="Coils"/>
    </source>
</evidence>
<dbReference type="Pfam" id="PF12157">
    <property type="entry name" value="DUF3591"/>
    <property type="match status" value="1"/>
</dbReference>
<dbReference type="PROSITE" id="PS51865">
    <property type="entry name" value="PDZ_GRASP"/>
    <property type="match status" value="2"/>
</dbReference>
<dbReference type="VEuPathDB" id="FungiDB:PNEJI1_001190"/>
<dbReference type="InterPro" id="IPR033851">
    <property type="entry name" value="M3A_MIP"/>
</dbReference>